<dbReference type="InterPro" id="IPR051652">
    <property type="entry name" value="MDM2_MDM4_MUL1"/>
</dbReference>
<dbReference type="Gene3D" id="3.30.40.10">
    <property type="entry name" value="Zinc/RING finger domain, C3HC4 (zinc finger)"/>
    <property type="match status" value="1"/>
</dbReference>
<dbReference type="GO" id="GO:0061630">
    <property type="term" value="F:ubiquitin protein ligase activity"/>
    <property type="evidence" value="ECO:0007669"/>
    <property type="project" value="UniProtKB-EC"/>
</dbReference>
<dbReference type="EC" id="2.3.2.27" evidence="3"/>
<dbReference type="EMBL" id="HBEM01035087">
    <property type="protein sequence ID" value="CAD8465053.1"/>
    <property type="molecule type" value="Transcribed_RNA"/>
</dbReference>
<dbReference type="PROSITE" id="PS50089">
    <property type="entry name" value="ZF_RING_2"/>
    <property type="match status" value="1"/>
</dbReference>
<dbReference type="GO" id="GO:0008270">
    <property type="term" value="F:zinc ion binding"/>
    <property type="evidence" value="ECO:0007669"/>
    <property type="project" value="UniProtKB-KW"/>
</dbReference>
<evidence type="ECO:0000256" key="1">
    <source>
        <dbReference type="ARBA" id="ARBA00000900"/>
    </source>
</evidence>
<evidence type="ECO:0000256" key="4">
    <source>
        <dbReference type="ARBA" id="ARBA00022679"/>
    </source>
</evidence>
<dbReference type="Pfam" id="PF12483">
    <property type="entry name" value="GIDE"/>
    <property type="match status" value="1"/>
</dbReference>
<dbReference type="PANTHER" id="PTHR12183">
    <property type="entry name" value="MITOCHONDRIAL UBIQUITIN LIGASE ACTIVATOR OF NFKB 1"/>
    <property type="match status" value="1"/>
</dbReference>
<evidence type="ECO:0000256" key="12">
    <source>
        <dbReference type="ARBA" id="ARBA00023128"/>
    </source>
</evidence>
<organism evidence="17">
    <name type="scientific">Amorphochlora amoebiformis</name>
    <dbReference type="NCBI Taxonomy" id="1561963"/>
    <lineage>
        <taxon>Eukaryota</taxon>
        <taxon>Sar</taxon>
        <taxon>Rhizaria</taxon>
        <taxon>Cercozoa</taxon>
        <taxon>Chlorarachniophyceae</taxon>
        <taxon>Amorphochlora</taxon>
    </lineage>
</organism>
<evidence type="ECO:0000256" key="8">
    <source>
        <dbReference type="ARBA" id="ARBA00022786"/>
    </source>
</evidence>
<proteinExistence type="predicted"/>
<evidence type="ECO:0000259" key="16">
    <source>
        <dbReference type="PROSITE" id="PS50089"/>
    </source>
</evidence>
<keyword evidence="10" id="KW-0862">Zinc</keyword>
<dbReference type="InterPro" id="IPR022170">
    <property type="entry name" value="MUL1-like"/>
</dbReference>
<dbReference type="AlphaFoldDB" id="A0A7S0H7Q5"/>
<evidence type="ECO:0000256" key="7">
    <source>
        <dbReference type="ARBA" id="ARBA00022771"/>
    </source>
</evidence>
<evidence type="ECO:0000256" key="10">
    <source>
        <dbReference type="ARBA" id="ARBA00022833"/>
    </source>
</evidence>
<evidence type="ECO:0000256" key="6">
    <source>
        <dbReference type="ARBA" id="ARBA00022723"/>
    </source>
</evidence>
<dbReference type="Pfam" id="PF13920">
    <property type="entry name" value="zf-C3HC4_3"/>
    <property type="match status" value="1"/>
</dbReference>
<evidence type="ECO:0000256" key="14">
    <source>
        <dbReference type="PROSITE-ProRule" id="PRU00175"/>
    </source>
</evidence>
<keyword evidence="6" id="KW-0479">Metal-binding</keyword>
<evidence type="ECO:0000256" key="13">
    <source>
        <dbReference type="ARBA" id="ARBA00023136"/>
    </source>
</evidence>
<dbReference type="PANTHER" id="PTHR12183:SF37">
    <property type="entry name" value="PROTEIN MDM4"/>
    <property type="match status" value="1"/>
</dbReference>
<dbReference type="GO" id="GO:0005741">
    <property type="term" value="C:mitochondrial outer membrane"/>
    <property type="evidence" value="ECO:0007669"/>
    <property type="project" value="UniProtKB-SubCell"/>
</dbReference>
<keyword evidence="9" id="KW-1000">Mitochondrion outer membrane</keyword>
<evidence type="ECO:0000256" key="11">
    <source>
        <dbReference type="ARBA" id="ARBA00022989"/>
    </source>
</evidence>
<reference evidence="17" key="1">
    <citation type="submission" date="2021-01" db="EMBL/GenBank/DDBJ databases">
        <authorList>
            <person name="Corre E."/>
            <person name="Pelletier E."/>
            <person name="Niang G."/>
            <person name="Scheremetjew M."/>
            <person name="Finn R."/>
            <person name="Kale V."/>
            <person name="Holt S."/>
            <person name="Cochrane G."/>
            <person name="Meng A."/>
            <person name="Brown T."/>
            <person name="Cohen L."/>
        </authorList>
    </citation>
    <scope>NUCLEOTIDE SEQUENCE</scope>
    <source>
        <strain evidence="17">CCMP2058</strain>
    </source>
</reference>
<evidence type="ECO:0000256" key="9">
    <source>
        <dbReference type="ARBA" id="ARBA00022787"/>
    </source>
</evidence>
<feature type="region of interest" description="Disordered" evidence="15">
    <location>
        <begin position="286"/>
        <end position="310"/>
    </location>
</feature>
<evidence type="ECO:0000256" key="15">
    <source>
        <dbReference type="SAM" id="MobiDB-lite"/>
    </source>
</evidence>
<keyword evidence="11" id="KW-1133">Transmembrane helix</keyword>
<evidence type="ECO:0000256" key="2">
    <source>
        <dbReference type="ARBA" id="ARBA00004374"/>
    </source>
</evidence>
<keyword evidence="13" id="KW-0472">Membrane</keyword>
<protein>
    <recommendedName>
        <fullName evidence="3">RING-type E3 ubiquitin transferase</fullName>
        <ecNumber evidence="3">2.3.2.27</ecNumber>
    </recommendedName>
</protein>
<evidence type="ECO:0000256" key="3">
    <source>
        <dbReference type="ARBA" id="ARBA00012483"/>
    </source>
</evidence>
<name>A0A7S0H7Q5_9EUKA</name>
<comment type="subcellular location">
    <subcellularLocation>
        <location evidence="2">Mitochondrion outer membrane</location>
        <topology evidence="2">Multi-pass membrane protein</topology>
    </subcellularLocation>
</comment>
<dbReference type="InterPro" id="IPR001841">
    <property type="entry name" value="Znf_RING"/>
</dbReference>
<comment type="catalytic activity">
    <reaction evidence="1">
        <text>S-ubiquitinyl-[E2 ubiquitin-conjugating enzyme]-L-cysteine + [acceptor protein]-L-lysine = [E2 ubiquitin-conjugating enzyme]-L-cysteine + N(6)-ubiquitinyl-[acceptor protein]-L-lysine.</text>
        <dbReference type="EC" id="2.3.2.27"/>
    </reaction>
</comment>
<sequence>MPGIHSVFWFSVGTGTLSWVCYKMFEYEAGSLRSTPTSSIEDLPMMLQESKGQPRRVVIEGVVACSEPIETKHTSSASKVVAYSLTEIAHYAIRGIFSWSSDEKHQSSFDSVPFRLNGESSGVNGPSVLIPPLENSETNGSSQMLSIMSDVTEDASFTFQQFMDQMRSLGRVQRSSQYVESGLEVGSHITLVGPVGMRRDGQMKMVSQPILISRRTRYDLIAEAEENASSWKYVFYACAAVAGGCVAYMAYQYLQENLQRRLARRRLNQNRERKYRQDQKNSGIEFVKDSKMDSEADPSCGGDTKGSDDDGTGVRSLCVVCQENAADCVLMNCKHLHTCMACTMRLSPKNCPICRQPIRRVIKVYN</sequence>
<keyword evidence="12" id="KW-0496">Mitochondrion</keyword>
<keyword evidence="7 14" id="KW-0863">Zinc-finger</keyword>
<keyword evidence="8" id="KW-0833">Ubl conjugation pathway</keyword>
<feature type="domain" description="RING-type" evidence="16">
    <location>
        <begin position="318"/>
        <end position="355"/>
    </location>
</feature>
<accession>A0A7S0H7Q5</accession>
<dbReference type="InterPro" id="IPR013083">
    <property type="entry name" value="Znf_RING/FYVE/PHD"/>
</dbReference>
<gene>
    <name evidence="17" type="ORF">LAMO00422_LOCUS24020</name>
</gene>
<evidence type="ECO:0000256" key="5">
    <source>
        <dbReference type="ARBA" id="ARBA00022692"/>
    </source>
</evidence>
<keyword evidence="5" id="KW-0812">Transmembrane</keyword>
<dbReference type="GO" id="GO:0016567">
    <property type="term" value="P:protein ubiquitination"/>
    <property type="evidence" value="ECO:0007669"/>
    <property type="project" value="InterPro"/>
</dbReference>
<evidence type="ECO:0000313" key="17">
    <source>
        <dbReference type="EMBL" id="CAD8465053.1"/>
    </source>
</evidence>
<dbReference type="SUPFAM" id="SSF57850">
    <property type="entry name" value="RING/U-box"/>
    <property type="match status" value="1"/>
</dbReference>
<keyword evidence="4" id="KW-0808">Transferase</keyword>